<dbReference type="AlphaFoldDB" id="A0A285QZ91"/>
<feature type="region of interest" description="Disordered" evidence="1">
    <location>
        <begin position="1"/>
        <end position="64"/>
    </location>
</feature>
<dbReference type="Proteomes" id="UP000219494">
    <property type="component" value="Unassembled WGS sequence"/>
</dbReference>
<sequence>MTDHDRRPSPEADAADERSDIQQAVEARADALARGEGGNGASPDAPMGESGADGFVKNQEDLQQ</sequence>
<feature type="compositionally biased region" description="Basic and acidic residues" evidence="1">
    <location>
        <begin position="1"/>
        <end position="20"/>
    </location>
</feature>
<dbReference type="EMBL" id="OBMI01000002">
    <property type="protein sequence ID" value="SOB87213.1"/>
    <property type="molecule type" value="Genomic_DNA"/>
</dbReference>
<organism evidence="2 3">
    <name type="scientific">Sphingomonas guangdongensis</name>
    <dbReference type="NCBI Taxonomy" id="1141890"/>
    <lineage>
        <taxon>Bacteria</taxon>
        <taxon>Pseudomonadati</taxon>
        <taxon>Pseudomonadota</taxon>
        <taxon>Alphaproteobacteria</taxon>
        <taxon>Sphingomonadales</taxon>
        <taxon>Sphingomonadaceae</taxon>
        <taxon>Sphingomonas</taxon>
    </lineage>
</organism>
<gene>
    <name evidence="2" type="ORF">SAMN06297144_2337</name>
</gene>
<protein>
    <submittedName>
        <fullName evidence="2">Uncharacterized protein</fullName>
    </submittedName>
</protein>
<evidence type="ECO:0000256" key="1">
    <source>
        <dbReference type="SAM" id="MobiDB-lite"/>
    </source>
</evidence>
<name>A0A285QZ91_9SPHN</name>
<dbReference type="RefSeq" id="WP_097064127.1">
    <property type="nucleotide sequence ID" value="NZ_OBMI01000002.1"/>
</dbReference>
<accession>A0A285QZ91</accession>
<evidence type="ECO:0000313" key="2">
    <source>
        <dbReference type="EMBL" id="SOB87213.1"/>
    </source>
</evidence>
<keyword evidence="3" id="KW-1185">Reference proteome</keyword>
<reference evidence="2 3" key="1">
    <citation type="submission" date="2017-07" db="EMBL/GenBank/DDBJ databases">
        <authorList>
            <person name="Sun Z.S."/>
            <person name="Albrecht U."/>
            <person name="Echele G."/>
            <person name="Lee C.C."/>
        </authorList>
    </citation>
    <scope>NUCLEOTIDE SEQUENCE [LARGE SCALE GENOMIC DNA]</scope>
    <source>
        <strain evidence="2 3">CGMCC 1.12672</strain>
    </source>
</reference>
<evidence type="ECO:0000313" key="3">
    <source>
        <dbReference type="Proteomes" id="UP000219494"/>
    </source>
</evidence>
<proteinExistence type="predicted"/>
<dbReference type="OrthoDB" id="7573905at2"/>